<dbReference type="EMBL" id="ML978240">
    <property type="protein sequence ID" value="KAF2026608.1"/>
    <property type="molecule type" value="Genomic_DNA"/>
</dbReference>
<keyword evidence="8" id="KW-1185">Reference proteome</keyword>
<keyword evidence="4 6" id="KW-0472">Membrane</keyword>
<evidence type="ECO:0000256" key="6">
    <source>
        <dbReference type="SAM" id="Phobius"/>
    </source>
</evidence>
<reference evidence="7" key="1">
    <citation type="journal article" date="2020" name="Stud. Mycol.">
        <title>101 Dothideomycetes genomes: a test case for predicting lifestyles and emergence of pathogens.</title>
        <authorList>
            <person name="Haridas S."/>
            <person name="Albert R."/>
            <person name="Binder M."/>
            <person name="Bloem J."/>
            <person name="Labutti K."/>
            <person name="Salamov A."/>
            <person name="Andreopoulos B."/>
            <person name="Baker S."/>
            <person name="Barry K."/>
            <person name="Bills G."/>
            <person name="Bluhm B."/>
            <person name="Cannon C."/>
            <person name="Castanera R."/>
            <person name="Culley D."/>
            <person name="Daum C."/>
            <person name="Ezra D."/>
            <person name="Gonzalez J."/>
            <person name="Henrissat B."/>
            <person name="Kuo A."/>
            <person name="Liang C."/>
            <person name="Lipzen A."/>
            <person name="Lutzoni F."/>
            <person name="Magnuson J."/>
            <person name="Mondo S."/>
            <person name="Nolan M."/>
            <person name="Ohm R."/>
            <person name="Pangilinan J."/>
            <person name="Park H.-J."/>
            <person name="Ramirez L."/>
            <person name="Alfaro M."/>
            <person name="Sun H."/>
            <person name="Tritt A."/>
            <person name="Yoshinaga Y."/>
            <person name="Zwiers L.-H."/>
            <person name="Turgeon B."/>
            <person name="Goodwin S."/>
            <person name="Spatafora J."/>
            <person name="Crous P."/>
            <person name="Grigoriev I."/>
        </authorList>
    </citation>
    <scope>NUCLEOTIDE SEQUENCE</scope>
    <source>
        <strain evidence="7">CBS 110217</strain>
    </source>
</reference>
<evidence type="ECO:0000313" key="7">
    <source>
        <dbReference type="EMBL" id="KAF2026608.1"/>
    </source>
</evidence>
<name>A0A9P4H1F1_9PLEO</name>
<evidence type="ECO:0000256" key="3">
    <source>
        <dbReference type="ARBA" id="ARBA00022989"/>
    </source>
</evidence>
<evidence type="ECO:0000256" key="2">
    <source>
        <dbReference type="ARBA" id="ARBA00022692"/>
    </source>
</evidence>
<proteinExistence type="predicted"/>
<evidence type="ECO:0000256" key="1">
    <source>
        <dbReference type="ARBA" id="ARBA00004141"/>
    </source>
</evidence>
<evidence type="ECO:0000313" key="8">
    <source>
        <dbReference type="Proteomes" id="UP000799777"/>
    </source>
</evidence>
<dbReference type="GO" id="GO:0016020">
    <property type="term" value="C:membrane"/>
    <property type="evidence" value="ECO:0007669"/>
    <property type="project" value="UniProtKB-SubCell"/>
</dbReference>
<feature type="transmembrane region" description="Helical" evidence="6">
    <location>
        <begin position="587"/>
        <end position="607"/>
    </location>
</feature>
<dbReference type="AlphaFoldDB" id="A0A9P4H1F1"/>
<dbReference type="OrthoDB" id="2830640at2759"/>
<comment type="subcellular location">
    <subcellularLocation>
        <location evidence="1">Membrane</location>
        <topology evidence="1">Multi-pass membrane protein</topology>
    </subcellularLocation>
</comment>
<organism evidence="7 8">
    <name type="scientific">Setomelanomma holmii</name>
    <dbReference type="NCBI Taxonomy" id="210430"/>
    <lineage>
        <taxon>Eukaryota</taxon>
        <taxon>Fungi</taxon>
        <taxon>Dikarya</taxon>
        <taxon>Ascomycota</taxon>
        <taxon>Pezizomycotina</taxon>
        <taxon>Dothideomycetes</taxon>
        <taxon>Pleosporomycetidae</taxon>
        <taxon>Pleosporales</taxon>
        <taxon>Pleosporineae</taxon>
        <taxon>Phaeosphaeriaceae</taxon>
        <taxon>Setomelanomma</taxon>
    </lineage>
</organism>
<dbReference type="InterPro" id="IPR045863">
    <property type="entry name" value="CorA_TM1_TM2"/>
</dbReference>
<evidence type="ECO:0000256" key="5">
    <source>
        <dbReference type="SAM" id="MobiDB-lite"/>
    </source>
</evidence>
<feature type="transmembrane region" description="Helical" evidence="6">
    <location>
        <begin position="548"/>
        <end position="567"/>
    </location>
</feature>
<gene>
    <name evidence="7" type="ORF">EK21DRAFT_115663</name>
</gene>
<evidence type="ECO:0000256" key="4">
    <source>
        <dbReference type="ARBA" id="ARBA00023136"/>
    </source>
</evidence>
<keyword evidence="2 6" id="KW-0812">Transmembrane</keyword>
<accession>A0A9P4H1F1</accession>
<feature type="region of interest" description="Disordered" evidence="5">
    <location>
        <begin position="477"/>
        <end position="519"/>
    </location>
</feature>
<dbReference type="SUPFAM" id="SSF144083">
    <property type="entry name" value="Magnesium transport protein CorA, transmembrane region"/>
    <property type="match status" value="1"/>
</dbReference>
<dbReference type="Proteomes" id="UP000799777">
    <property type="component" value="Unassembled WGS sequence"/>
</dbReference>
<sequence length="631" mass="72971">MSLTKLELPADTSQSDMDIAETDTEDSDSRSPYPCLIKTTMPALYAISYACLVNCNPFRLGRTVFLPLIFIFGLSSALDCLLGRIQELLASAAQKRLQNYQNGYTKALQHEKKALLDANDARERLTRSRNDLIVSQEQRIQDFREGKKEQNEIRRVHYMCLQDYQTRIVTELEKLTKKFKNISVPKVKGVAPRKSNSNSLTGPLEKLAVVEFNFRDTGEIASVFEAIDFLNKTQAVEETIGINFVSIAVKKELFFPSRSADQHFMGLGELVPWGISQASWTGRLPISEDGRRILFETPWDDRPYLYADQPWRGTLVYELDDFRLDQFWLDDYKALRRKAAFEARKPEGEDARSFDAAPLSANWLTLRYLGWIGNKARPIRDGIGLISDEIESKDQLSASTRDLNKWGNELRRSQLGQHLRFGKDAVDWGIQIMTSADYGVGAQDLLHAMRDQIADINIQRQQEREEQRQIQADERLLQEKREQERQDLETKRQDLETKRQDLETKRQEMETKYQDIQQAQREKEAELQDIRDKIMLDTRHDSRTMRGIAWVTIAFIPATFVSSFFGMNFFNGIAGKVPFDQASWNVWLFFVIAVSISVVVLSVFWWWDVKGRNEDEKQLADEREEREGKQG</sequence>
<keyword evidence="3 6" id="KW-1133">Transmembrane helix</keyword>
<dbReference type="Gene3D" id="1.20.58.340">
    <property type="entry name" value="Magnesium transport protein CorA, transmembrane region"/>
    <property type="match status" value="1"/>
</dbReference>
<protein>
    <submittedName>
        <fullName evidence="7">Uncharacterized protein</fullName>
    </submittedName>
</protein>
<comment type="caution">
    <text evidence="7">The sequence shown here is derived from an EMBL/GenBank/DDBJ whole genome shotgun (WGS) entry which is preliminary data.</text>
</comment>
<feature type="compositionally biased region" description="Basic and acidic residues" evidence="5">
    <location>
        <begin position="477"/>
        <end position="513"/>
    </location>
</feature>
<feature type="region of interest" description="Disordered" evidence="5">
    <location>
        <begin position="1"/>
        <end position="31"/>
    </location>
</feature>